<dbReference type="PANTHER" id="PTHR31528">
    <property type="entry name" value="4-AMINO-5-HYDROXYMETHYL-2-METHYLPYRIMIDINE PHOSPHATE SYNTHASE THI11-RELATED"/>
    <property type="match status" value="1"/>
</dbReference>
<organism evidence="4 5">
    <name type="scientific">Hominiventricola aquisgranensis</name>
    <dbReference type="NCBI Taxonomy" id="3133164"/>
    <lineage>
        <taxon>Bacteria</taxon>
        <taxon>Bacillati</taxon>
        <taxon>Bacillota</taxon>
        <taxon>Clostridia</taxon>
        <taxon>Lachnospirales</taxon>
        <taxon>Lachnospiraceae</taxon>
        <taxon>Hominiventricola</taxon>
    </lineage>
</organism>
<comment type="caution">
    <text evidence="4">The sequence shown here is derived from an EMBL/GenBank/DDBJ whole genome shotgun (WGS) entry which is preliminary data.</text>
</comment>
<protein>
    <submittedName>
        <fullName evidence="4">ABC transporter substrate-binding protein</fullName>
    </submittedName>
</protein>
<dbReference type="RefSeq" id="WP_349144016.1">
    <property type="nucleotide sequence ID" value="NZ_JBBMFC010000006.1"/>
</dbReference>
<feature type="region of interest" description="Disordered" evidence="1">
    <location>
        <begin position="27"/>
        <end position="50"/>
    </location>
</feature>
<accession>A0ABV1HZP9</accession>
<evidence type="ECO:0000313" key="5">
    <source>
        <dbReference type="Proteomes" id="UP001470288"/>
    </source>
</evidence>
<dbReference type="Gene3D" id="3.40.190.10">
    <property type="entry name" value="Periplasmic binding protein-like II"/>
    <property type="match status" value="2"/>
</dbReference>
<reference evidence="4 5" key="1">
    <citation type="submission" date="2024-03" db="EMBL/GenBank/DDBJ databases">
        <title>Human intestinal bacterial collection.</title>
        <authorList>
            <person name="Pauvert C."/>
            <person name="Hitch T.C.A."/>
            <person name="Clavel T."/>
        </authorList>
    </citation>
    <scope>NUCLEOTIDE SEQUENCE [LARGE SCALE GENOMIC DNA]</scope>
    <source>
        <strain evidence="4 5">CLA-AA-H78B</strain>
    </source>
</reference>
<dbReference type="SUPFAM" id="SSF53850">
    <property type="entry name" value="Periplasmic binding protein-like II"/>
    <property type="match status" value="1"/>
</dbReference>
<feature type="chain" id="PRO_5046356900" evidence="2">
    <location>
        <begin position="18"/>
        <end position="358"/>
    </location>
</feature>
<evidence type="ECO:0000256" key="1">
    <source>
        <dbReference type="SAM" id="MobiDB-lite"/>
    </source>
</evidence>
<name>A0ABV1HZP9_9FIRM</name>
<dbReference type="InterPro" id="IPR015168">
    <property type="entry name" value="SsuA/THI5"/>
</dbReference>
<dbReference type="InterPro" id="IPR027939">
    <property type="entry name" value="NMT1/THI5"/>
</dbReference>
<evidence type="ECO:0000313" key="4">
    <source>
        <dbReference type="EMBL" id="MEQ2578201.1"/>
    </source>
</evidence>
<evidence type="ECO:0000259" key="3">
    <source>
        <dbReference type="Pfam" id="PF09084"/>
    </source>
</evidence>
<sequence length="358" mass="38948">MKHRVLAILLAATMCMASVTGCGKQSADNSSAAGTEAEDNSAAETADTQTDNKDLREVNVVLDWYPNAIHTLLYTAIERGYFAEEGLDVKIHFPANDNDALALVAAGKAEIGMYYQQDVIQAVANQGTGIKSIGAIVQSPLNVILSLKDKNITKPEDLVGKTIGYGGTVLSEALVKCMMENVGADASDVNMINVGFELMSSMTTGNVDATIGCLVNHEVPQLEEEGFDVNYFSVSGYGIPNYYEEVFLTNDDLLENEPEVVAGFLRAAKKGFDDFKADPDGCLAILMNNQNEENFPLTQSVEEQSCATLIPLMETEDAAFLTQTDECWQENIDWMLENQLIDKAVDVSDVMTIVDFEN</sequence>
<evidence type="ECO:0000256" key="2">
    <source>
        <dbReference type="SAM" id="SignalP"/>
    </source>
</evidence>
<feature type="domain" description="SsuA/THI5-like" evidence="3">
    <location>
        <begin position="68"/>
        <end position="280"/>
    </location>
</feature>
<feature type="signal peptide" evidence="2">
    <location>
        <begin position="1"/>
        <end position="17"/>
    </location>
</feature>
<dbReference type="PANTHER" id="PTHR31528:SF3">
    <property type="entry name" value="THIAMINE BIOSYNTHESIS PROTEIN HI_0357-RELATED"/>
    <property type="match status" value="1"/>
</dbReference>
<dbReference type="PROSITE" id="PS51257">
    <property type="entry name" value="PROKAR_LIPOPROTEIN"/>
    <property type="match status" value="1"/>
</dbReference>
<dbReference type="Pfam" id="PF09084">
    <property type="entry name" value="NMT1"/>
    <property type="match status" value="1"/>
</dbReference>
<keyword evidence="2" id="KW-0732">Signal</keyword>
<proteinExistence type="predicted"/>
<dbReference type="EMBL" id="JBBMFC010000006">
    <property type="protein sequence ID" value="MEQ2578201.1"/>
    <property type="molecule type" value="Genomic_DNA"/>
</dbReference>
<gene>
    <name evidence="4" type="ORF">WMO62_04985</name>
</gene>
<keyword evidence="5" id="KW-1185">Reference proteome</keyword>
<dbReference type="Proteomes" id="UP001470288">
    <property type="component" value="Unassembled WGS sequence"/>
</dbReference>